<evidence type="ECO:0008006" key="6">
    <source>
        <dbReference type="Google" id="ProtNLM"/>
    </source>
</evidence>
<name>A0AAQ3PEH7_VIGMU</name>
<dbReference type="Gene3D" id="3.40.50.1110">
    <property type="entry name" value="SGNH hydrolase"/>
    <property type="match status" value="1"/>
</dbReference>
<dbReference type="Proteomes" id="UP001374535">
    <property type="component" value="Chromosome 1"/>
</dbReference>
<evidence type="ECO:0000313" key="5">
    <source>
        <dbReference type="Proteomes" id="UP001374535"/>
    </source>
</evidence>
<keyword evidence="5" id="KW-1185">Reference proteome</keyword>
<gene>
    <name evidence="4" type="ORF">V8G54_004935</name>
</gene>
<dbReference type="PANTHER" id="PTHR22835">
    <property type="entry name" value="ZINC FINGER FYVE DOMAIN CONTAINING PROTEIN"/>
    <property type="match status" value="1"/>
</dbReference>
<evidence type="ECO:0000256" key="1">
    <source>
        <dbReference type="ARBA" id="ARBA00008668"/>
    </source>
</evidence>
<dbReference type="GO" id="GO:0016788">
    <property type="term" value="F:hydrolase activity, acting on ester bonds"/>
    <property type="evidence" value="ECO:0007669"/>
    <property type="project" value="InterPro"/>
</dbReference>
<feature type="chain" id="PRO_5042868768" description="GDSL esterase/lipase" evidence="3">
    <location>
        <begin position="24"/>
        <end position="385"/>
    </location>
</feature>
<keyword evidence="3" id="KW-0732">Signal</keyword>
<dbReference type="EMBL" id="CP144700">
    <property type="protein sequence ID" value="WVZ26391.1"/>
    <property type="molecule type" value="Genomic_DNA"/>
</dbReference>
<proteinExistence type="inferred from homology"/>
<evidence type="ECO:0000256" key="2">
    <source>
        <dbReference type="ARBA" id="ARBA00023180"/>
    </source>
</evidence>
<reference evidence="4 5" key="1">
    <citation type="journal article" date="2023" name="Life. Sci Alliance">
        <title>Evolutionary insights into 3D genome organization and epigenetic landscape of Vigna mungo.</title>
        <authorList>
            <person name="Junaid A."/>
            <person name="Singh B."/>
            <person name="Bhatia S."/>
        </authorList>
    </citation>
    <scope>NUCLEOTIDE SEQUENCE [LARGE SCALE GENOMIC DNA]</scope>
    <source>
        <strain evidence="4">Urdbean</strain>
    </source>
</reference>
<dbReference type="AlphaFoldDB" id="A0AAQ3PEH7"/>
<protein>
    <recommendedName>
        <fullName evidence="6">GDSL esterase/lipase</fullName>
    </recommendedName>
</protein>
<keyword evidence="2" id="KW-0325">Glycoprotein</keyword>
<accession>A0AAQ3PEH7</accession>
<dbReference type="Pfam" id="PF00657">
    <property type="entry name" value="Lipase_GDSL"/>
    <property type="match status" value="1"/>
</dbReference>
<organism evidence="4 5">
    <name type="scientific">Vigna mungo</name>
    <name type="common">Black gram</name>
    <name type="synonym">Phaseolus mungo</name>
    <dbReference type="NCBI Taxonomy" id="3915"/>
    <lineage>
        <taxon>Eukaryota</taxon>
        <taxon>Viridiplantae</taxon>
        <taxon>Streptophyta</taxon>
        <taxon>Embryophyta</taxon>
        <taxon>Tracheophyta</taxon>
        <taxon>Spermatophyta</taxon>
        <taxon>Magnoliopsida</taxon>
        <taxon>eudicotyledons</taxon>
        <taxon>Gunneridae</taxon>
        <taxon>Pentapetalae</taxon>
        <taxon>rosids</taxon>
        <taxon>fabids</taxon>
        <taxon>Fabales</taxon>
        <taxon>Fabaceae</taxon>
        <taxon>Papilionoideae</taxon>
        <taxon>50 kb inversion clade</taxon>
        <taxon>NPAAA clade</taxon>
        <taxon>indigoferoid/millettioid clade</taxon>
        <taxon>Phaseoleae</taxon>
        <taxon>Vigna</taxon>
    </lineage>
</organism>
<feature type="signal peptide" evidence="3">
    <location>
        <begin position="1"/>
        <end position="23"/>
    </location>
</feature>
<dbReference type="InterPro" id="IPR036514">
    <property type="entry name" value="SGNH_hydro_sf"/>
</dbReference>
<dbReference type="InterPro" id="IPR001087">
    <property type="entry name" value="GDSL"/>
</dbReference>
<sequence>MGYLGQFFVAVISLSQILNIAAAEETKSSESCGFAAIFNFGDSNSDTGCMSAAFYPAALPYGQTFFHHAAGRASDGRLIIDFIAKHLGLQYLSAYMDSIGTSYEHGANFGAASSTIRRQNRTFFDGGSPFSLEIQVAQFTQFKTRTTKLYNQGQGNSFPRPEDFAKAIYTFDIGQNDIAAALQRMGQENSQAVISDIVNQFSNQLIHLYNQGARTFWIHNTGPIGCLPVAMPIHNAYNYTPVDGYLDQNGCVVYQNDMAKEFNTKLNDTVVKLRALYLDASFVYVDIFSAKYELISNAKKEGKEDLLSHLKSVVGIMRVAITFTVEITMPPLMEDKFMLARVKILLHTLAGMACTTLTQQMAGSLIALSLDRSRIHHFLLHVHAC</sequence>
<comment type="similarity">
    <text evidence="1">Belongs to the 'GDSL' lipolytic enzyme family.</text>
</comment>
<evidence type="ECO:0000313" key="4">
    <source>
        <dbReference type="EMBL" id="WVZ26391.1"/>
    </source>
</evidence>
<evidence type="ECO:0000256" key="3">
    <source>
        <dbReference type="SAM" id="SignalP"/>
    </source>
</evidence>
<dbReference type="PANTHER" id="PTHR22835:SF546">
    <property type="entry name" value="GDSL-LIKE LIPASE_ACYLHYDROLASE"/>
    <property type="match status" value="1"/>
</dbReference>